<reference evidence="1" key="1">
    <citation type="journal article" date="2020" name="mSystems">
        <title>Genome- and Community-Level Interaction Insights into Carbon Utilization and Element Cycling Functions of Hydrothermarchaeota in Hydrothermal Sediment.</title>
        <authorList>
            <person name="Zhou Z."/>
            <person name="Liu Y."/>
            <person name="Xu W."/>
            <person name="Pan J."/>
            <person name="Luo Z.H."/>
            <person name="Li M."/>
        </authorList>
    </citation>
    <scope>NUCLEOTIDE SEQUENCE [LARGE SCALE GENOMIC DNA]</scope>
    <source>
        <strain evidence="1">HyVt-501</strain>
    </source>
</reference>
<protein>
    <submittedName>
        <fullName evidence="1">Dephospho-CoA kinase</fullName>
    </submittedName>
</protein>
<name>A0A7C5Q3B8_AQUAO</name>
<dbReference type="AlphaFoldDB" id="A0A7C5Q3B8"/>
<dbReference type="GO" id="GO:0016301">
    <property type="term" value="F:kinase activity"/>
    <property type="evidence" value="ECO:0007669"/>
    <property type="project" value="UniProtKB-KW"/>
</dbReference>
<keyword evidence="1" id="KW-0418">Kinase</keyword>
<organism evidence="1">
    <name type="scientific">Aquifex aeolicus</name>
    <dbReference type="NCBI Taxonomy" id="63363"/>
    <lineage>
        <taxon>Bacteria</taxon>
        <taxon>Pseudomonadati</taxon>
        <taxon>Aquificota</taxon>
        <taxon>Aquificia</taxon>
        <taxon>Aquificales</taxon>
        <taxon>Aquificaceae</taxon>
        <taxon>Aquifex</taxon>
    </lineage>
</organism>
<keyword evidence="1" id="KW-0808">Transferase</keyword>
<gene>
    <name evidence="1" type="ORF">ENJ61_05740</name>
</gene>
<sequence length="101" mass="12410">MSEKWERYREKIYELREIFRNRSEGGETDVDILLPGDSEYESPRGVPYVRIRYYINDHFHERKVELYEHHLKKELRDLINLIEHFIQEFEMEIDQSEYGGG</sequence>
<proteinExistence type="predicted"/>
<dbReference type="EMBL" id="DRNB01000206">
    <property type="protein sequence ID" value="HHJ64393.1"/>
    <property type="molecule type" value="Genomic_DNA"/>
</dbReference>
<accession>A0A7C5Q3B8</accession>
<comment type="caution">
    <text evidence="1">The sequence shown here is derived from an EMBL/GenBank/DDBJ whole genome shotgun (WGS) entry which is preliminary data.</text>
</comment>
<dbReference type="Proteomes" id="UP000885792">
    <property type="component" value="Unassembled WGS sequence"/>
</dbReference>
<evidence type="ECO:0000313" key="1">
    <source>
        <dbReference type="EMBL" id="HHJ64393.1"/>
    </source>
</evidence>